<evidence type="ECO:0000256" key="7">
    <source>
        <dbReference type="ARBA" id="ARBA00022840"/>
    </source>
</evidence>
<dbReference type="InterPro" id="IPR014729">
    <property type="entry name" value="Rossmann-like_a/b/a_fold"/>
</dbReference>
<dbReference type="PATRIC" id="fig|665952.3.peg.2919"/>
<dbReference type="GO" id="GO:0015940">
    <property type="term" value="P:pantothenate biosynthetic process"/>
    <property type="evidence" value="ECO:0007669"/>
    <property type="project" value="UniProtKB-UniRule"/>
</dbReference>
<keyword evidence="11" id="KW-1185">Reference proteome</keyword>
<dbReference type="NCBIfam" id="TIGR00125">
    <property type="entry name" value="cyt_tran_rel"/>
    <property type="match status" value="1"/>
</dbReference>
<dbReference type="GeneID" id="87582078"/>
<dbReference type="InterPro" id="IPR004821">
    <property type="entry name" value="Cyt_trans-like"/>
</dbReference>
<evidence type="ECO:0000256" key="4">
    <source>
        <dbReference type="ARBA" id="ARBA00022598"/>
    </source>
</evidence>
<evidence type="ECO:0000256" key="5">
    <source>
        <dbReference type="ARBA" id="ARBA00022655"/>
    </source>
</evidence>
<protein>
    <recommendedName>
        <fullName evidence="9">Pantothenate synthetase</fullName>
        <shortName evidence="9">PS</shortName>
        <ecNumber evidence="9">6.3.2.1</ecNumber>
    </recommendedName>
    <alternativeName>
        <fullName evidence="9">Pantoate--beta-alanine ligase</fullName>
    </alternativeName>
    <alternativeName>
        <fullName evidence="9">Pantoate-activating enzyme</fullName>
    </alternativeName>
</protein>
<dbReference type="Proteomes" id="UP000011747">
    <property type="component" value="Unassembled WGS sequence"/>
</dbReference>
<comment type="subcellular location">
    <subcellularLocation>
        <location evidence="9">Cytoplasm</location>
    </subcellularLocation>
</comment>
<comment type="pathway">
    <text evidence="1 9">Cofactor biosynthesis; (R)-pantothenate biosynthesis; (R)-pantothenate from (R)-pantoate and beta-alanine: step 1/1.</text>
</comment>
<evidence type="ECO:0000256" key="2">
    <source>
        <dbReference type="ARBA" id="ARBA00009256"/>
    </source>
</evidence>
<dbReference type="FunFam" id="3.40.50.620:FF:000013">
    <property type="entry name" value="Pantothenate synthetase"/>
    <property type="match status" value="1"/>
</dbReference>
<feature type="binding site" evidence="9">
    <location>
        <begin position="30"/>
        <end position="37"/>
    </location>
    <ligand>
        <name>ATP</name>
        <dbReference type="ChEBI" id="CHEBI:30616"/>
    </ligand>
</feature>
<feature type="binding site" evidence="9">
    <location>
        <begin position="147"/>
        <end position="150"/>
    </location>
    <ligand>
        <name>ATP</name>
        <dbReference type="ChEBI" id="CHEBI:30616"/>
    </ligand>
</feature>
<feature type="active site" description="Proton donor" evidence="9">
    <location>
        <position position="37"/>
    </location>
</feature>
<organism evidence="10 11">
    <name type="scientific">Bacillus smithii 7_3_47FAA</name>
    <dbReference type="NCBI Taxonomy" id="665952"/>
    <lineage>
        <taxon>Bacteria</taxon>
        <taxon>Bacillati</taxon>
        <taxon>Bacillota</taxon>
        <taxon>Bacilli</taxon>
        <taxon>Bacillales</taxon>
        <taxon>Bacillaceae</taxon>
        <taxon>Bacillus</taxon>
    </lineage>
</organism>
<dbReference type="HAMAP" id="MF_00158">
    <property type="entry name" value="PanC"/>
    <property type="match status" value="1"/>
</dbReference>
<dbReference type="Gene3D" id="3.40.50.620">
    <property type="entry name" value="HUPs"/>
    <property type="match status" value="1"/>
</dbReference>
<keyword evidence="5 9" id="KW-0566">Pantothenate biosynthesis</keyword>
<evidence type="ECO:0000256" key="1">
    <source>
        <dbReference type="ARBA" id="ARBA00004990"/>
    </source>
</evidence>
<evidence type="ECO:0000313" key="11">
    <source>
        <dbReference type="Proteomes" id="UP000011747"/>
    </source>
</evidence>
<accession>G9QP37</accession>
<dbReference type="HOGENOM" id="CLU_047148_0_0_9"/>
<evidence type="ECO:0000256" key="6">
    <source>
        <dbReference type="ARBA" id="ARBA00022741"/>
    </source>
</evidence>
<name>G9QP37_9BACI</name>
<reference evidence="10 11" key="1">
    <citation type="submission" date="2011-09" db="EMBL/GenBank/DDBJ databases">
        <title>The Genome Sequence of Bacillus smithii 7_3_47FAA.</title>
        <authorList>
            <consortium name="The Broad Institute Genome Sequencing Platform"/>
            <person name="Earl A."/>
            <person name="Ward D."/>
            <person name="Feldgarden M."/>
            <person name="Gevers D."/>
            <person name="Daigneault M."/>
            <person name="Strauss J."/>
            <person name="Allen-Vercoe E."/>
            <person name="Young S.K."/>
            <person name="Zeng Q."/>
            <person name="Gargeya S."/>
            <person name="Fitzgerald M."/>
            <person name="Haas B."/>
            <person name="Abouelleil A."/>
            <person name="Alvarado L."/>
            <person name="Arachchi H.M."/>
            <person name="Berlin A."/>
            <person name="Brown A."/>
            <person name="Chapman S.B."/>
            <person name="Chen Z."/>
            <person name="Dunbar C."/>
            <person name="Freedman E."/>
            <person name="Gearin G."/>
            <person name="Goldberg J."/>
            <person name="Griggs A."/>
            <person name="Gujja S."/>
            <person name="Heiman D."/>
            <person name="Howarth C."/>
            <person name="Larson L."/>
            <person name="Lui A."/>
            <person name="MacDonald P.J.P."/>
            <person name="Montmayeur A."/>
            <person name="Murphy C."/>
            <person name="Neiman D."/>
            <person name="Pearson M."/>
            <person name="Priest M."/>
            <person name="Roberts A."/>
            <person name="Saif S."/>
            <person name="Shea T."/>
            <person name="Shenoy N."/>
            <person name="Sisk P."/>
            <person name="Stolte C."/>
            <person name="Sykes S."/>
            <person name="Wortman J."/>
            <person name="Nusbaum C."/>
            <person name="Birren B."/>
        </authorList>
    </citation>
    <scope>NUCLEOTIDE SEQUENCE [LARGE SCALE GENOMIC DNA]</scope>
    <source>
        <strain evidence="10 11">7_3_47FAA</strain>
    </source>
</reference>
<dbReference type="EC" id="6.3.2.1" evidence="9"/>
<dbReference type="UniPathway" id="UPA00028">
    <property type="reaction ID" value="UER00005"/>
</dbReference>
<feature type="binding site" evidence="9">
    <location>
        <position position="176"/>
    </location>
    <ligand>
        <name>ATP</name>
        <dbReference type="ChEBI" id="CHEBI:30616"/>
    </ligand>
</feature>
<dbReference type="AlphaFoldDB" id="G9QP37"/>
<sequence length="283" mass="32044">MKVFTKIKDIQEFLSEQKRNGKTIGFVPTMGYLHEGHLSLVKKATAENDLTVMSIFVNPIQFGPNEDFERYPRDFDRDRKLAEDNGVDVLFHPSVEEMYPEESIVQMNVKKRKDVLCGRTRKGHFDGVVTVLTKLFHITMPDRAYFGLKDAQQFAIVQGFVADLNFPIDIIGVETVREEDGLAKSSRNTYLSAQERKEAPEIYQALLKGKKAVENGVDDPAEIVRLVSDHIRQNTGGEIDYVEVLSFPELDPLERIKGKVIIATAVQFASARLIDNVILDLSR</sequence>
<comment type="catalytic activity">
    <reaction evidence="8 9">
        <text>(R)-pantoate + beta-alanine + ATP = (R)-pantothenate + AMP + diphosphate + H(+)</text>
        <dbReference type="Rhea" id="RHEA:10912"/>
        <dbReference type="ChEBI" id="CHEBI:15378"/>
        <dbReference type="ChEBI" id="CHEBI:15980"/>
        <dbReference type="ChEBI" id="CHEBI:29032"/>
        <dbReference type="ChEBI" id="CHEBI:30616"/>
        <dbReference type="ChEBI" id="CHEBI:33019"/>
        <dbReference type="ChEBI" id="CHEBI:57966"/>
        <dbReference type="ChEBI" id="CHEBI:456215"/>
        <dbReference type="EC" id="6.3.2.1"/>
    </reaction>
</comment>
<comment type="similarity">
    <text evidence="2 9">Belongs to the pantothenate synthetase family.</text>
</comment>
<dbReference type="PANTHER" id="PTHR21299">
    <property type="entry name" value="CYTIDYLATE KINASE/PANTOATE-BETA-ALANINE LIGASE"/>
    <property type="match status" value="1"/>
</dbReference>
<dbReference type="CDD" id="cd00560">
    <property type="entry name" value="PanC"/>
    <property type="match status" value="1"/>
</dbReference>
<comment type="miscellaneous">
    <text evidence="9">The reaction proceeds by a bi uni uni bi ping pong mechanism.</text>
</comment>
<evidence type="ECO:0000256" key="8">
    <source>
        <dbReference type="ARBA" id="ARBA00048258"/>
    </source>
</evidence>
<dbReference type="InterPro" id="IPR042176">
    <property type="entry name" value="Pantoate_ligase_C"/>
</dbReference>
<keyword evidence="7 9" id="KW-0067">ATP-binding</keyword>
<comment type="subunit">
    <text evidence="9">Homodimer.</text>
</comment>
<comment type="function">
    <text evidence="9">Catalyzes the condensation of pantoate with beta-alanine in an ATP-dependent reaction via a pantoyl-adenylate intermediate.</text>
</comment>
<evidence type="ECO:0000313" key="10">
    <source>
        <dbReference type="EMBL" id="EHL74293.1"/>
    </source>
</evidence>
<dbReference type="EMBL" id="ACWF01000149">
    <property type="protein sequence ID" value="EHL74293.1"/>
    <property type="molecule type" value="Genomic_DNA"/>
</dbReference>
<comment type="caution">
    <text evidence="10">The sequence shown here is derived from an EMBL/GenBank/DDBJ whole genome shotgun (WGS) entry which is preliminary data.</text>
</comment>
<dbReference type="PANTHER" id="PTHR21299:SF1">
    <property type="entry name" value="PANTOATE--BETA-ALANINE LIGASE"/>
    <property type="match status" value="1"/>
</dbReference>
<dbReference type="InterPro" id="IPR003721">
    <property type="entry name" value="Pantoate_ligase"/>
</dbReference>
<dbReference type="RefSeq" id="WP_003355114.1">
    <property type="nucleotide sequence ID" value="NZ_JH414764.1"/>
</dbReference>
<keyword evidence="3 9" id="KW-0963">Cytoplasm</keyword>
<dbReference type="GO" id="GO:0004592">
    <property type="term" value="F:pantoate-beta-alanine ligase activity"/>
    <property type="evidence" value="ECO:0007669"/>
    <property type="project" value="UniProtKB-UniRule"/>
</dbReference>
<dbReference type="GO" id="GO:0005829">
    <property type="term" value="C:cytosol"/>
    <property type="evidence" value="ECO:0007669"/>
    <property type="project" value="TreeGrafter"/>
</dbReference>
<evidence type="ECO:0000256" key="3">
    <source>
        <dbReference type="ARBA" id="ARBA00022490"/>
    </source>
</evidence>
<dbReference type="Gene3D" id="3.30.1300.10">
    <property type="entry name" value="Pantoate-beta-alanine ligase, C-terminal domain"/>
    <property type="match status" value="1"/>
</dbReference>
<dbReference type="SUPFAM" id="SSF52374">
    <property type="entry name" value="Nucleotidylyl transferase"/>
    <property type="match status" value="1"/>
</dbReference>
<keyword evidence="6 9" id="KW-0547">Nucleotide-binding</keyword>
<evidence type="ECO:0000256" key="9">
    <source>
        <dbReference type="HAMAP-Rule" id="MF_00158"/>
    </source>
</evidence>
<keyword evidence="4 9" id="KW-0436">Ligase</keyword>
<feature type="binding site" evidence="9">
    <location>
        <begin position="184"/>
        <end position="187"/>
    </location>
    <ligand>
        <name>ATP</name>
        <dbReference type="ChEBI" id="CHEBI:30616"/>
    </ligand>
</feature>
<dbReference type="Pfam" id="PF02569">
    <property type="entry name" value="Pantoate_ligase"/>
    <property type="match status" value="1"/>
</dbReference>
<feature type="binding site" evidence="9">
    <location>
        <position position="61"/>
    </location>
    <ligand>
        <name>(R)-pantoate</name>
        <dbReference type="ChEBI" id="CHEBI:15980"/>
    </ligand>
</feature>
<feature type="binding site" evidence="9">
    <location>
        <position position="61"/>
    </location>
    <ligand>
        <name>beta-alanine</name>
        <dbReference type="ChEBI" id="CHEBI:57966"/>
    </ligand>
</feature>
<dbReference type="FunFam" id="3.30.1300.10:FF:000001">
    <property type="entry name" value="Pantothenate synthetase"/>
    <property type="match status" value="1"/>
</dbReference>
<gene>
    <name evidence="9" type="primary">panC</name>
    <name evidence="10" type="ORF">HMPREF1015_00054</name>
</gene>
<proteinExistence type="inferred from homology"/>
<feature type="binding site" evidence="9">
    <location>
        <position position="153"/>
    </location>
    <ligand>
        <name>(R)-pantoate</name>
        <dbReference type="ChEBI" id="CHEBI:15980"/>
    </ligand>
</feature>
<dbReference type="GO" id="GO:0005524">
    <property type="term" value="F:ATP binding"/>
    <property type="evidence" value="ECO:0007669"/>
    <property type="project" value="UniProtKB-KW"/>
</dbReference>
<dbReference type="NCBIfam" id="TIGR00018">
    <property type="entry name" value="panC"/>
    <property type="match status" value="1"/>
</dbReference>